<sequence length="669" mass="77871">MSIVINRNTEIVSDIHTAPVDWAVRNLRRDIRKACTGSEAGGAQIRLEKGEYKKETFCIAESEGQLVVRASDDLGFVYGIYEISRNILGIQNFWFWNDQRIVPCNAYHVPHGYVCQSSPYAVAYRGWFVNDEVLIHTWSLDRRKDGPWEMVFEALLRCGGNMVIPGTDRNSGRYRQLASDMGLSITHHHAEPLGAEMFARAYPGLTPSYEEHGDLFRKLWEEGIRRQKDMNVVWNIGFRGQGDCPFWADDPRYETPESRGKLMSCLIREQYNMVKKELPEAVCCTNLYGETMELYRDGCLELPEDVIKIWADNGYGKMVTRRQENHNPRIPALPSKEDKGRHGIYYHVSFYDLQAANHITMLPNSPQFVIRELETALEHNVRDYWIINCSNVKPHTYFLDLIAQMWCEGKVDVPQHREQYVSLYYGKENKEAVAASLADYPKYALAYGEHEDEHAGEQFSNHPARILITQYIRDKNTRAQELLWASDGKTLKDQILWYGGLCQKAAINYEEYLLECERTDSLLTKEARRLYRDSLMLQAKIHYHCFSGAYHTCSGLLKALDEEYKGAFYEAGLARKEYIKADQAMKSREHGKWTGFYANECLTDVKQTAWVLEGLMSYLRSLGDGPHYYQWQREFLYSEEDRRVMLIMNMENHLKDEEIFELMEERWGK</sequence>
<protein>
    <recommendedName>
        <fullName evidence="4">Glycosyl hydrolase family 115</fullName>
    </recommendedName>
</protein>
<organism evidence="2 3">
    <name type="scientific">Blautia producta</name>
    <dbReference type="NCBI Taxonomy" id="33035"/>
    <lineage>
        <taxon>Bacteria</taxon>
        <taxon>Bacillati</taxon>
        <taxon>Bacillota</taxon>
        <taxon>Clostridia</taxon>
        <taxon>Lachnospirales</taxon>
        <taxon>Lachnospiraceae</taxon>
        <taxon>Blautia</taxon>
    </lineage>
</organism>
<evidence type="ECO:0000313" key="3">
    <source>
        <dbReference type="Proteomes" id="UP000289794"/>
    </source>
</evidence>
<reference evidence="2 3" key="1">
    <citation type="submission" date="2019-01" db="EMBL/GenBank/DDBJ databases">
        <title>PMF-metabolizing Aryl O-demethylase.</title>
        <authorList>
            <person name="Kim M."/>
        </authorList>
    </citation>
    <scope>NUCLEOTIDE SEQUENCE [LARGE SCALE GENOMIC DNA]</scope>
    <source>
        <strain evidence="2 3">PMF1</strain>
    </source>
</reference>
<dbReference type="EMBL" id="CP035945">
    <property type="protein sequence ID" value="QBE97294.1"/>
    <property type="molecule type" value="Genomic_DNA"/>
</dbReference>
<dbReference type="AlphaFoldDB" id="A0A4P6LXH7"/>
<evidence type="ECO:0000313" key="2">
    <source>
        <dbReference type="EMBL" id="QBE97294.1"/>
    </source>
</evidence>
<evidence type="ECO:0008006" key="4">
    <source>
        <dbReference type="Google" id="ProtNLM"/>
    </source>
</evidence>
<dbReference type="KEGG" id="bpro:PMF13cell1_02850"/>
<gene>
    <name evidence="2" type="ORF">PMF13cell1_02850</name>
</gene>
<dbReference type="InterPro" id="IPR031924">
    <property type="entry name" value="GH115"/>
</dbReference>
<name>A0A4P6LXH7_9FIRM</name>
<keyword evidence="1" id="KW-0378">Hydrolase</keyword>
<evidence type="ECO:0000256" key="1">
    <source>
        <dbReference type="ARBA" id="ARBA00022801"/>
    </source>
</evidence>
<dbReference type="Gene3D" id="3.30.379.10">
    <property type="entry name" value="Chitobiase/beta-hexosaminidase domain 2-like"/>
    <property type="match status" value="1"/>
</dbReference>
<dbReference type="PANTHER" id="PTHR37842">
    <property type="match status" value="1"/>
</dbReference>
<dbReference type="GO" id="GO:0005975">
    <property type="term" value="P:carbohydrate metabolic process"/>
    <property type="evidence" value="ECO:0007669"/>
    <property type="project" value="UniProtKB-ARBA"/>
</dbReference>
<dbReference type="Gene3D" id="3.20.20.520">
    <property type="entry name" value="Glycosyl hydrolase family 115"/>
    <property type="match status" value="1"/>
</dbReference>
<dbReference type="InterPro" id="IPR029018">
    <property type="entry name" value="Hex-like_dom2"/>
</dbReference>
<dbReference type="GO" id="GO:0016787">
    <property type="term" value="F:hydrolase activity"/>
    <property type="evidence" value="ECO:0007669"/>
    <property type="project" value="UniProtKB-KW"/>
</dbReference>
<accession>A0A4P6LXH7</accession>
<proteinExistence type="predicted"/>
<dbReference type="Pfam" id="PF15979">
    <property type="entry name" value="Glyco_hydro_115"/>
    <property type="match status" value="1"/>
</dbReference>
<dbReference type="PANTHER" id="PTHR37842:SF2">
    <property type="entry name" value="GYLCOSYL HYDROLASE 115 C-TERMINAL DOMAIN-CONTAINING PROTEIN"/>
    <property type="match status" value="1"/>
</dbReference>
<dbReference type="InterPro" id="IPR042301">
    <property type="entry name" value="GH115_sf"/>
</dbReference>
<dbReference type="RefSeq" id="WP_130181127.1">
    <property type="nucleotide sequence ID" value="NZ_CP035945.1"/>
</dbReference>
<dbReference type="Proteomes" id="UP000289794">
    <property type="component" value="Chromosome"/>
</dbReference>